<dbReference type="PANTHER" id="PTHR12335">
    <property type="entry name" value="TIPE PROTEIN TEMPERATURE-INDUCED PARALYTIC E"/>
    <property type="match status" value="1"/>
</dbReference>
<feature type="compositionally biased region" description="Basic and acidic residues" evidence="1">
    <location>
        <begin position="178"/>
        <end position="197"/>
    </location>
</feature>
<feature type="transmembrane region" description="Helical" evidence="2">
    <location>
        <begin position="311"/>
        <end position="334"/>
    </location>
</feature>
<dbReference type="FunCoup" id="A0A6P9A784">
    <property type="interactions" value="107"/>
</dbReference>
<dbReference type="InterPro" id="IPR031578">
    <property type="entry name" value="TipE"/>
</dbReference>
<keyword evidence="2" id="KW-0812">Transmembrane</keyword>
<dbReference type="CTD" id="38504"/>
<evidence type="ECO:0000256" key="1">
    <source>
        <dbReference type="SAM" id="MobiDB-lite"/>
    </source>
</evidence>
<dbReference type="PANTHER" id="PTHR12335:SF6">
    <property type="entry name" value="PROTEIN TIPE"/>
    <property type="match status" value="1"/>
</dbReference>
<dbReference type="InParanoid" id="A0A6P9A784"/>
<keyword evidence="2" id="KW-0472">Membrane</keyword>
<evidence type="ECO:0000313" key="3">
    <source>
        <dbReference type="Proteomes" id="UP000515158"/>
    </source>
</evidence>
<dbReference type="GO" id="GO:0017080">
    <property type="term" value="F:sodium channel regulator activity"/>
    <property type="evidence" value="ECO:0007669"/>
    <property type="project" value="TreeGrafter"/>
</dbReference>
<dbReference type="GO" id="GO:0005886">
    <property type="term" value="C:plasma membrane"/>
    <property type="evidence" value="ECO:0007669"/>
    <property type="project" value="TreeGrafter"/>
</dbReference>
<sequence>MAEGEAAIAEIIPIPKTFLEKLLFYTTAFFILLGTFSLFAFLFLVPFVIDPAFTTIFMQFAPVPALCVTVDTSSFRGASNCSWASCREGCTREVYDCTQIRVNYKIVDWASQAGKADDTNDVRRRKRRRRHPDADVDEAVVWAGGAVMSAVAAEGPGGPGGPGRARRWASRRDEDWWSTRQRWQDRDHQPLAPRNDEPPVDDYPVIASIDDDLDMDAARGLHDLDAALDASMDVLDGATPTGLQGNDSEWYFVGARLFPNVKGCGYPPMLNCSVFLKKYREIGTNFTCFYSKIDPGLVIDDLDMWQVYMNLVYAMAIPIPSFIISIIYLTVAYFKIYATEDDANATGVENTPLPGSPLPGGTSGGITPISEVFRDDMASFGHQLKVAMVDEMSRDSVMDACIVTSNSMGNCVGSIGTPHGNLSRTMTTSITTPPGPIAEL</sequence>
<gene>
    <name evidence="4" type="primary">LOC117652394</name>
</gene>
<evidence type="ECO:0000313" key="4">
    <source>
        <dbReference type="RefSeq" id="XP_034253159.1"/>
    </source>
</evidence>
<feature type="region of interest" description="Disordered" evidence="1">
    <location>
        <begin position="151"/>
        <end position="170"/>
    </location>
</feature>
<organism evidence="4">
    <name type="scientific">Thrips palmi</name>
    <name type="common">Melon thrips</name>
    <dbReference type="NCBI Taxonomy" id="161013"/>
    <lineage>
        <taxon>Eukaryota</taxon>
        <taxon>Metazoa</taxon>
        <taxon>Ecdysozoa</taxon>
        <taxon>Arthropoda</taxon>
        <taxon>Hexapoda</taxon>
        <taxon>Insecta</taxon>
        <taxon>Pterygota</taxon>
        <taxon>Neoptera</taxon>
        <taxon>Paraneoptera</taxon>
        <taxon>Thysanoptera</taxon>
        <taxon>Terebrantia</taxon>
        <taxon>Thripoidea</taxon>
        <taxon>Thripidae</taxon>
        <taxon>Thrips</taxon>
    </lineage>
</organism>
<proteinExistence type="predicted"/>
<dbReference type="RefSeq" id="XP_034253159.1">
    <property type="nucleotide sequence ID" value="XM_034397268.1"/>
</dbReference>
<dbReference type="Proteomes" id="UP000515158">
    <property type="component" value="Unplaced"/>
</dbReference>
<dbReference type="Pfam" id="PF16972">
    <property type="entry name" value="TipE"/>
    <property type="match status" value="3"/>
</dbReference>
<feature type="transmembrane region" description="Helical" evidence="2">
    <location>
        <begin position="22"/>
        <end position="49"/>
    </location>
</feature>
<evidence type="ECO:0000256" key="2">
    <source>
        <dbReference type="SAM" id="Phobius"/>
    </source>
</evidence>
<reference evidence="4" key="1">
    <citation type="submission" date="2025-08" db="UniProtKB">
        <authorList>
            <consortium name="RefSeq"/>
        </authorList>
    </citation>
    <scope>IDENTIFICATION</scope>
    <source>
        <tissue evidence="4">Total insect</tissue>
    </source>
</reference>
<dbReference type="GeneID" id="117652394"/>
<protein>
    <submittedName>
        <fullName evidence="4">Protein tipE</fullName>
    </submittedName>
</protein>
<dbReference type="OrthoDB" id="8190202at2759"/>
<name>A0A6P9A784_THRPL</name>
<keyword evidence="3" id="KW-1185">Reference proteome</keyword>
<keyword evidence="2" id="KW-1133">Transmembrane helix</keyword>
<dbReference type="AlphaFoldDB" id="A0A6P9A784"/>
<accession>A0A6P9A784</accession>
<feature type="region of interest" description="Disordered" evidence="1">
    <location>
        <begin position="178"/>
        <end position="201"/>
    </location>
</feature>
<dbReference type="KEGG" id="tpal:117652394"/>
<dbReference type="GO" id="GO:0002028">
    <property type="term" value="P:regulation of sodium ion transport"/>
    <property type="evidence" value="ECO:0007669"/>
    <property type="project" value="TreeGrafter"/>
</dbReference>